<keyword evidence="2" id="KW-1185">Reference proteome</keyword>
<evidence type="ECO:0000313" key="1">
    <source>
        <dbReference type="EMBL" id="KAG8551107.1"/>
    </source>
</evidence>
<reference evidence="1" key="1">
    <citation type="thesis" date="2020" institute="ProQuest LLC" country="789 East Eisenhower Parkway, Ann Arbor, MI, USA">
        <title>Comparative Genomics and Chromosome Evolution.</title>
        <authorList>
            <person name="Mudd A.B."/>
        </authorList>
    </citation>
    <scope>NUCLEOTIDE SEQUENCE</scope>
    <source>
        <strain evidence="1">237g6f4</strain>
        <tissue evidence="1">Blood</tissue>
    </source>
</reference>
<sequence>MPPVASSCQSLLCQRKVKVRSGVCCTPCEPQMLLCDPNTEAQVTVRRSYWTHPSSATSPASSLYMLGCHWVRH</sequence>
<accession>A0AAV6ZPJ9</accession>
<evidence type="ECO:0000313" key="2">
    <source>
        <dbReference type="Proteomes" id="UP000824782"/>
    </source>
</evidence>
<proteinExistence type="predicted"/>
<dbReference type="AlphaFoldDB" id="A0AAV6ZPJ9"/>
<organism evidence="1 2">
    <name type="scientific">Engystomops pustulosus</name>
    <name type="common">Tungara frog</name>
    <name type="synonym">Physalaemus pustulosus</name>
    <dbReference type="NCBI Taxonomy" id="76066"/>
    <lineage>
        <taxon>Eukaryota</taxon>
        <taxon>Metazoa</taxon>
        <taxon>Chordata</taxon>
        <taxon>Craniata</taxon>
        <taxon>Vertebrata</taxon>
        <taxon>Euteleostomi</taxon>
        <taxon>Amphibia</taxon>
        <taxon>Batrachia</taxon>
        <taxon>Anura</taxon>
        <taxon>Neobatrachia</taxon>
        <taxon>Hyloidea</taxon>
        <taxon>Leptodactylidae</taxon>
        <taxon>Leiuperinae</taxon>
        <taxon>Engystomops</taxon>
    </lineage>
</organism>
<dbReference type="EMBL" id="WNYA01000012">
    <property type="protein sequence ID" value="KAG8551107.1"/>
    <property type="molecule type" value="Genomic_DNA"/>
</dbReference>
<comment type="caution">
    <text evidence="1">The sequence shown here is derived from an EMBL/GenBank/DDBJ whole genome shotgun (WGS) entry which is preliminary data.</text>
</comment>
<name>A0AAV6ZPJ9_ENGPU</name>
<protein>
    <submittedName>
        <fullName evidence="1">Uncharacterized protein</fullName>
    </submittedName>
</protein>
<gene>
    <name evidence="1" type="ORF">GDO81_018470</name>
</gene>
<dbReference type="Proteomes" id="UP000824782">
    <property type="component" value="Unassembled WGS sequence"/>
</dbReference>